<evidence type="ECO:0000313" key="2">
    <source>
        <dbReference type="EMBL" id="QBE63998.1"/>
    </source>
</evidence>
<dbReference type="KEGG" id="plue:EWM63_14195"/>
<protein>
    <submittedName>
        <fullName evidence="2">Uncharacterized protein</fullName>
    </submittedName>
</protein>
<keyword evidence="3" id="KW-1185">Reference proteome</keyword>
<dbReference type="AlphaFoldDB" id="A0A4P6L085"/>
<feature type="chain" id="PRO_5020639743" evidence="1">
    <location>
        <begin position="23"/>
        <end position="72"/>
    </location>
</feature>
<evidence type="ECO:0000256" key="1">
    <source>
        <dbReference type="SAM" id="SignalP"/>
    </source>
</evidence>
<gene>
    <name evidence="2" type="ORF">EWM63_14195</name>
</gene>
<evidence type="ECO:0000313" key="3">
    <source>
        <dbReference type="Proteomes" id="UP000290637"/>
    </source>
</evidence>
<organism evidence="2 3">
    <name type="scientific">Pseudoduganella lutea</name>
    <dbReference type="NCBI Taxonomy" id="321985"/>
    <lineage>
        <taxon>Bacteria</taxon>
        <taxon>Pseudomonadati</taxon>
        <taxon>Pseudomonadota</taxon>
        <taxon>Betaproteobacteria</taxon>
        <taxon>Burkholderiales</taxon>
        <taxon>Oxalobacteraceae</taxon>
        <taxon>Telluria group</taxon>
        <taxon>Pseudoduganella</taxon>
    </lineage>
</organism>
<proteinExistence type="predicted"/>
<feature type="signal peptide" evidence="1">
    <location>
        <begin position="1"/>
        <end position="22"/>
    </location>
</feature>
<dbReference type="EMBL" id="CP035913">
    <property type="protein sequence ID" value="QBE63998.1"/>
    <property type="molecule type" value="Genomic_DNA"/>
</dbReference>
<dbReference type="RefSeq" id="WP_130187119.1">
    <property type="nucleotide sequence ID" value="NZ_CP035913.1"/>
</dbReference>
<keyword evidence="1" id="KW-0732">Signal</keyword>
<dbReference type="Proteomes" id="UP000290637">
    <property type="component" value="Chromosome"/>
</dbReference>
<accession>A0A4P6L085</accession>
<sequence length="72" mass="7439">MAAKLRFYCWVPLLACALPAAAQTSVTLTGGVDAFVGSMTNSGDITPTTLHGDCITTLPSAMSHGLGVRHSF</sequence>
<name>A0A4P6L085_9BURK</name>
<reference evidence="2 3" key="1">
    <citation type="submission" date="2019-02" db="EMBL/GenBank/DDBJ databases">
        <title>Draft Genome Sequences of Six Type Strains of the Genus Massilia.</title>
        <authorList>
            <person name="Miess H."/>
            <person name="Frediansyhah A."/>
            <person name="Gross H."/>
        </authorList>
    </citation>
    <scope>NUCLEOTIDE SEQUENCE [LARGE SCALE GENOMIC DNA]</scope>
    <source>
        <strain evidence="2 3">DSM 17473</strain>
    </source>
</reference>